<sequence length="66" mass="6931">MTRLLALVFVLALLTGSAFATEAFLRALSSLFGGGGAVDINMYPPRRGYSLTTPNSAISVGYGYGR</sequence>
<proteinExistence type="predicted"/>
<dbReference type="AlphaFoldDB" id="A0A0P8YCI4"/>
<keyword evidence="3" id="KW-1185">Reference proteome</keyword>
<evidence type="ECO:0000256" key="1">
    <source>
        <dbReference type="SAM" id="SignalP"/>
    </source>
</evidence>
<dbReference type="InParanoid" id="A0A0P8YCI4"/>
<feature type="chain" id="PRO_5006154432" evidence="1">
    <location>
        <begin position="21"/>
        <end position="66"/>
    </location>
</feature>
<evidence type="ECO:0000313" key="2">
    <source>
        <dbReference type="EMBL" id="KPU76669.1"/>
    </source>
</evidence>
<protein>
    <submittedName>
        <fullName evidence="2">Uncharacterized protein</fullName>
    </submittedName>
</protein>
<feature type="signal peptide" evidence="1">
    <location>
        <begin position="1"/>
        <end position="20"/>
    </location>
</feature>
<keyword evidence="1" id="KW-0732">Signal</keyword>
<organism evidence="2 3">
    <name type="scientific">Drosophila ananassae</name>
    <name type="common">Fruit fly</name>
    <dbReference type="NCBI Taxonomy" id="7217"/>
    <lineage>
        <taxon>Eukaryota</taxon>
        <taxon>Metazoa</taxon>
        <taxon>Ecdysozoa</taxon>
        <taxon>Arthropoda</taxon>
        <taxon>Hexapoda</taxon>
        <taxon>Insecta</taxon>
        <taxon>Pterygota</taxon>
        <taxon>Neoptera</taxon>
        <taxon>Endopterygota</taxon>
        <taxon>Diptera</taxon>
        <taxon>Brachycera</taxon>
        <taxon>Muscomorpha</taxon>
        <taxon>Ephydroidea</taxon>
        <taxon>Drosophilidae</taxon>
        <taxon>Drosophila</taxon>
        <taxon>Sophophora</taxon>
    </lineage>
</organism>
<dbReference type="EMBL" id="CH902619">
    <property type="protein sequence ID" value="KPU76669.1"/>
    <property type="molecule type" value="Genomic_DNA"/>
</dbReference>
<dbReference type="FunCoup" id="A0A0P8YCI4">
    <property type="interactions" value="23"/>
</dbReference>
<evidence type="ECO:0000313" key="3">
    <source>
        <dbReference type="Proteomes" id="UP000007801"/>
    </source>
</evidence>
<reference evidence="2 3" key="1">
    <citation type="journal article" date="2007" name="Nature">
        <title>Evolution of genes and genomes on the Drosophila phylogeny.</title>
        <authorList>
            <consortium name="Drosophila 12 Genomes Consortium"/>
            <person name="Clark A.G."/>
            <person name="Eisen M.B."/>
            <person name="Smith D.R."/>
            <person name="Bergman C.M."/>
            <person name="Oliver B."/>
            <person name="Markow T.A."/>
            <person name="Kaufman T.C."/>
            <person name="Kellis M."/>
            <person name="Gelbart W."/>
            <person name="Iyer V.N."/>
            <person name="Pollard D.A."/>
            <person name="Sackton T.B."/>
            <person name="Larracuente A.M."/>
            <person name="Singh N.D."/>
            <person name="Abad J.P."/>
            <person name="Abt D.N."/>
            <person name="Adryan B."/>
            <person name="Aguade M."/>
            <person name="Akashi H."/>
            <person name="Anderson W.W."/>
            <person name="Aquadro C.F."/>
            <person name="Ardell D.H."/>
            <person name="Arguello R."/>
            <person name="Artieri C.G."/>
            <person name="Barbash D.A."/>
            <person name="Barker D."/>
            <person name="Barsanti P."/>
            <person name="Batterham P."/>
            <person name="Batzoglou S."/>
            <person name="Begun D."/>
            <person name="Bhutkar A."/>
            <person name="Blanco E."/>
            <person name="Bosak S.A."/>
            <person name="Bradley R.K."/>
            <person name="Brand A.D."/>
            <person name="Brent M.R."/>
            <person name="Brooks A.N."/>
            <person name="Brown R.H."/>
            <person name="Butlin R.K."/>
            <person name="Caggese C."/>
            <person name="Calvi B.R."/>
            <person name="Bernardo de Carvalho A."/>
            <person name="Caspi A."/>
            <person name="Castrezana S."/>
            <person name="Celniker S.E."/>
            <person name="Chang J.L."/>
            <person name="Chapple C."/>
            <person name="Chatterji S."/>
            <person name="Chinwalla A."/>
            <person name="Civetta A."/>
            <person name="Clifton S.W."/>
            <person name="Comeron J.M."/>
            <person name="Costello J.C."/>
            <person name="Coyne J.A."/>
            <person name="Daub J."/>
            <person name="David R.G."/>
            <person name="Delcher A.L."/>
            <person name="Delehaunty K."/>
            <person name="Do C.B."/>
            <person name="Ebling H."/>
            <person name="Edwards K."/>
            <person name="Eickbush T."/>
            <person name="Evans J.D."/>
            <person name="Filipski A."/>
            <person name="Findeiss S."/>
            <person name="Freyhult E."/>
            <person name="Fulton L."/>
            <person name="Fulton R."/>
            <person name="Garcia A.C."/>
            <person name="Gardiner A."/>
            <person name="Garfield D.A."/>
            <person name="Garvin B.E."/>
            <person name="Gibson G."/>
            <person name="Gilbert D."/>
            <person name="Gnerre S."/>
            <person name="Godfrey J."/>
            <person name="Good R."/>
            <person name="Gotea V."/>
            <person name="Gravely B."/>
            <person name="Greenberg A.J."/>
            <person name="Griffiths-Jones S."/>
            <person name="Gross S."/>
            <person name="Guigo R."/>
            <person name="Gustafson E.A."/>
            <person name="Haerty W."/>
            <person name="Hahn M.W."/>
            <person name="Halligan D.L."/>
            <person name="Halpern A.L."/>
            <person name="Halter G.M."/>
            <person name="Han M.V."/>
            <person name="Heger A."/>
            <person name="Hillier L."/>
            <person name="Hinrichs A.S."/>
            <person name="Holmes I."/>
            <person name="Hoskins R.A."/>
            <person name="Hubisz M.J."/>
            <person name="Hultmark D."/>
            <person name="Huntley M.A."/>
            <person name="Jaffe D.B."/>
            <person name="Jagadeeshan S."/>
            <person name="Jeck W.R."/>
            <person name="Johnson J."/>
            <person name="Jones C.D."/>
            <person name="Jordan W.C."/>
            <person name="Karpen G.H."/>
            <person name="Kataoka E."/>
            <person name="Keightley P.D."/>
            <person name="Kheradpour P."/>
            <person name="Kirkness E.F."/>
            <person name="Koerich L.B."/>
            <person name="Kristiansen K."/>
            <person name="Kudrna D."/>
            <person name="Kulathinal R.J."/>
            <person name="Kumar S."/>
            <person name="Kwok R."/>
            <person name="Lander E."/>
            <person name="Langley C.H."/>
            <person name="Lapoint R."/>
            <person name="Lazzaro B.P."/>
            <person name="Lee S.J."/>
            <person name="Levesque L."/>
            <person name="Li R."/>
            <person name="Lin C.F."/>
            <person name="Lin M.F."/>
            <person name="Lindblad-Toh K."/>
            <person name="Llopart A."/>
            <person name="Long M."/>
            <person name="Low L."/>
            <person name="Lozovsky E."/>
            <person name="Lu J."/>
            <person name="Luo M."/>
            <person name="Machado C.A."/>
            <person name="Makalowski W."/>
            <person name="Marzo M."/>
            <person name="Matsuda M."/>
            <person name="Matzkin L."/>
            <person name="McAllister B."/>
            <person name="McBride C.S."/>
            <person name="McKernan B."/>
            <person name="McKernan K."/>
            <person name="Mendez-Lago M."/>
            <person name="Minx P."/>
            <person name="Mollenhauer M.U."/>
            <person name="Montooth K."/>
            <person name="Mount S.M."/>
            <person name="Mu X."/>
            <person name="Myers E."/>
            <person name="Negre B."/>
            <person name="Newfeld S."/>
            <person name="Nielsen R."/>
            <person name="Noor M.A."/>
            <person name="O'Grady P."/>
            <person name="Pachter L."/>
            <person name="Papaceit M."/>
            <person name="Parisi M.J."/>
            <person name="Parisi M."/>
            <person name="Parts L."/>
            <person name="Pedersen J.S."/>
            <person name="Pesole G."/>
            <person name="Phillippy A.M."/>
            <person name="Ponting C.P."/>
            <person name="Pop M."/>
            <person name="Porcelli D."/>
            <person name="Powell J.R."/>
            <person name="Prohaska S."/>
            <person name="Pruitt K."/>
            <person name="Puig M."/>
            <person name="Quesneville H."/>
            <person name="Ram K.R."/>
            <person name="Rand D."/>
            <person name="Rasmussen M.D."/>
            <person name="Reed L.K."/>
            <person name="Reenan R."/>
            <person name="Reily A."/>
            <person name="Remington K.A."/>
            <person name="Rieger T.T."/>
            <person name="Ritchie M.G."/>
            <person name="Robin C."/>
            <person name="Rogers Y.H."/>
            <person name="Rohde C."/>
            <person name="Rozas J."/>
            <person name="Rubenfield M.J."/>
            <person name="Ruiz A."/>
            <person name="Russo S."/>
            <person name="Salzberg S.L."/>
            <person name="Sanchez-Gracia A."/>
            <person name="Saranga D.J."/>
            <person name="Sato H."/>
            <person name="Schaeffer S.W."/>
            <person name="Schatz M.C."/>
            <person name="Schlenke T."/>
            <person name="Schwartz R."/>
            <person name="Segarra C."/>
            <person name="Singh R.S."/>
            <person name="Sirot L."/>
            <person name="Sirota M."/>
            <person name="Sisneros N.B."/>
            <person name="Smith C.D."/>
            <person name="Smith T.F."/>
            <person name="Spieth J."/>
            <person name="Stage D.E."/>
            <person name="Stark A."/>
            <person name="Stephan W."/>
            <person name="Strausberg R.L."/>
            <person name="Strempel S."/>
            <person name="Sturgill D."/>
            <person name="Sutton G."/>
            <person name="Sutton G.G."/>
            <person name="Tao W."/>
            <person name="Teichmann S."/>
            <person name="Tobari Y.N."/>
            <person name="Tomimura Y."/>
            <person name="Tsolas J.M."/>
            <person name="Valente V.L."/>
            <person name="Venter E."/>
            <person name="Venter J.C."/>
            <person name="Vicario S."/>
            <person name="Vieira F.G."/>
            <person name="Vilella A.J."/>
            <person name="Villasante A."/>
            <person name="Walenz B."/>
            <person name="Wang J."/>
            <person name="Wasserman M."/>
            <person name="Watts T."/>
            <person name="Wilson D."/>
            <person name="Wilson R.K."/>
            <person name="Wing R.A."/>
            <person name="Wolfner M.F."/>
            <person name="Wong A."/>
            <person name="Wong G.K."/>
            <person name="Wu C.I."/>
            <person name="Wu G."/>
            <person name="Yamamoto D."/>
            <person name="Yang H.P."/>
            <person name="Yang S.P."/>
            <person name="Yorke J.A."/>
            <person name="Yoshida K."/>
            <person name="Zdobnov E."/>
            <person name="Zhang P."/>
            <person name="Zhang Y."/>
            <person name="Zimin A.V."/>
            <person name="Baldwin J."/>
            <person name="Abdouelleil A."/>
            <person name="Abdulkadir J."/>
            <person name="Abebe A."/>
            <person name="Abera B."/>
            <person name="Abreu J."/>
            <person name="Acer S.C."/>
            <person name="Aftuck L."/>
            <person name="Alexander A."/>
            <person name="An P."/>
            <person name="Anderson E."/>
            <person name="Anderson S."/>
            <person name="Arachi H."/>
            <person name="Azer M."/>
            <person name="Bachantsang P."/>
            <person name="Barry A."/>
            <person name="Bayul T."/>
            <person name="Berlin A."/>
            <person name="Bessette D."/>
            <person name="Bloom T."/>
            <person name="Blye J."/>
            <person name="Boguslavskiy L."/>
            <person name="Bonnet C."/>
            <person name="Boukhgalter B."/>
            <person name="Bourzgui I."/>
            <person name="Brown A."/>
            <person name="Cahill P."/>
            <person name="Channer S."/>
            <person name="Cheshatsang Y."/>
            <person name="Chuda L."/>
            <person name="Citroen M."/>
            <person name="Collymore A."/>
            <person name="Cooke P."/>
            <person name="Costello M."/>
            <person name="D'Aco K."/>
            <person name="Daza R."/>
            <person name="De Haan G."/>
            <person name="DeGray S."/>
            <person name="DeMaso C."/>
            <person name="Dhargay N."/>
            <person name="Dooley K."/>
            <person name="Dooley E."/>
            <person name="Doricent M."/>
            <person name="Dorje P."/>
            <person name="Dorjee K."/>
            <person name="Dupes A."/>
            <person name="Elong R."/>
            <person name="Falk J."/>
            <person name="Farina A."/>
            <person name="Faro S."/>
            <person name="Ferguson D."/>
            <person name="Fisher S."/>
            <person name="Foley C.D."/>
            <person name="Franke A."/>
            <person name="Friedrich D."/>
            <person name="Gadbois L."/>
            <person name="Gearin G."/>
            <person name="Gearin C.R."/>
            <person name="Giannoukos G."/>
            <person name="Goode T."/>
            <person name="Graham J."/>
            <person name="Grandbois E."/>
            <person name="Grewal S."/>
            <person name="Gyaltsen K."/>
            <person name="Hafez N."/>
            <person name="Hagos B."/>
            <person name="Hall J."/>
            <person name="Henson C."/>
            <person name="Hollinger A."/>
            <person name="Honan T."/>
            <person name="Huard M.D."/>
            <person name="Hughes L."/>
            <person name="Hurhula B."/>
            <person name="Husby M.E."/>
            <person name="Kamat A."/>
            <person name="Kanga B."/>
            <person name="Kashin S."/>
            <person name="Khazanovich D."/>
            <person name="Kisner P."/>
            <person name="Lance K."/>
            <person name="Lara M."/>
            <person name="Lee W."/>
            <person name="Lennon N."/>
            <person name="Letendre F."/>
            <person name="LeVine R."/>
            <person name="Lipovsky A."/>
            <person name="Liu X."/>
            <person name="Liu J."/>
            <person name="Liu S."/>
            <person name="Lokyitsang T."/>
            <person name="Lokyitsang Y."/>
            <person name="Lubonja R."/>
            <person name="Lui A."/>
            <person name="MacDonald P."/>
            <person name="Magnisalis V."/>
            <person name="Maru K."/>
            <person name="Matthews C."/>
            <person name="McCusker W."/>
            <person name="McDonough S."/>
            <person name="Mehta T."/>
            <person name="Meldrim J."/>
            <person name="Meneus L."/>
            <person name="Mihai O."/>
            <person name="Mihalev A."/>
            <person name="Mihova T."/>
            <person name="Mittelman R."/>
            <person name="Mlenga V."/>
            <person name="Montmayeur A."/>
            <person name="Mulrain L."/>
            <person name="Navidi A."/>
            <person name="Naylor J."/>
            <person name="Negash T."/>
            <person name="Nguyen T."/>
            <person name="Nguyen N."/>
            <person name="Nicol R."/>
            <person name="Norbu C."/>
            <person name="Norbu N."/>
            <person name="Novod N."/>
            <person name="O'Neill B."/>
            <person name="Osman S."/>
            <person name="Markiewicz E."/>
            <person name="Oyono O.L."/>
            <person name="Patti C."/>
            <person name="Phunkhang P."/>
            <person name="Pierre F."/>
            <person name="Priest M."/>
            <person name="Raghuraman S."/>
            <person name="Rege F."/>
            <person name="Reyes R."/>
            <person name="Rise C."/>
            <person name="Rogov P."/>
            <person name="Ross K."/>
            <person name="Ryan E."/>
            <person name="Settipalli S."/>
            <person name="Shea T."/>
            <person name="Sherpa N."/>
            <person name="Shi L."/>
            <person name="Shih D."/>
            <person name="Sparrow T."/>
            <person name="Spaulding J."/>
            <person name="Stalker J."/>
            <person name="Stange-Thomann N."/>
            <person name="Stavropoulos S."/>
            <person name="Stone C."/>
            <person name="Strader C."/>
            <person name="Tesfaye S."/>
            <person name="Thomson T."/>
            <person name="Thoulutsang Y."/>
            <person name="Thoulutsang D."/>
            <person name="Topham K."/>
            <person name="Topping I."/>
            <person name="Tsamla T."/>
            <person name="Vassiliev H."/>
            <person name="Vo A."/>
            <person name="Wangchuk T."/>
            <person name="Wangdi T."/>
            <person name="Weiand M."/>
            <person name="Wilkinson J."/>
            <person name="Wilson A."/>
            <person name="Yadav S."/>
            <person name="Young G."/>
            <person name="Yu Q."/>
            <person name="Zembek L."/>
            <person name="Zhong D."/>
            <person name="Zimmer A."/>
            <person name="Zwirko Z."/>
            <person name="Jaffe D.B."/>
            <person name="Alvarez P."/>
            <person name="Brockman W."/>
            <person name="Butler J."/>
            <person name="Chin C."/>
            <person name="Gnerre S."/>
            <person name="Grabherr M."/>
            <person name="Kleber M."/>
            <person name="Mauceli E."/>
            <person name="MacCallum I."/>
        </authorList>
    </citation>
    <scope>NUCLEOTIDE SEQUENCE [LARGE SCALE GENOMIC DNA]</scope>
    <source>
        <strain evidence="3">Tucson 14024-0371.13</strain>
    </source>
</reference>
<accession>A0A0P8YCI4</accession>
<dbReference type="Proteomes" id="UP000007801">
    <property type="component" value="Unassembled WGS sequence"/>
</dbReference>
<gene>
    <name evidence="2" type="primary">Dana\GF27724</name>
    <name evidence="2" type="ORF">GF27724</name>
</gene>
<name>A0A0P8YCI4_DROAN</name>